<dbReference type="Pfam" id="PF00931">
    <property type="entry name" value="NB-ARC"/>
    <property type="match status" value="1"/>
</dbReference>
<dbReference type="PRINTS" id="PR00364">
    <property type="entry name" value="DISEASERSIST"/>
</dbReference>
<accession>A0A1R3I373</accession>
<dbReference type="Gene3D" id="1.10.8.430">
    <property type="entry name" value="Helical domain of apoptotic protease-activating factors"/>
    <property type="match status" value="1"/>
</dbReference>
<evidence type="ECO:0000259" key="4">
    <source>
        <dbReference type="Pfam" id="PF23598"/>
    </source>
</evidence>
<name>A0A1R3I373_9ROSI</name>
<dbReference type="SUPFAM" id="SSF52058">
    <property type="entry name" value="L domain-like"/>
    <property type="match status" value="1"/>
</dbReference>
<evidence type="ECO:0000313" key="6">
    <source>
        <dbReference type="Proteomes" id="UP000187203"/>
    </source>
</evidence>
<dbReference type="STRING" id="93759.A0A1R3I373"/>
<organism evidence="5 6">
    <name type="scientific">Corchorus olitorius</name>
    <dbReference type="NCBI Taxonomy" id="93759"/>
    <lineage>
        <taxon>Eukaryota</taxon>
        <taxon>Viridiplantae</taxon>
        <taxon>Streptophyta</taxon>
        <taxon>Embryophyta</taxon>
        <taxon>Tracheophyta</taxon>
        <taxon>Spermatophyta</taxon>
        <taxon>Magnoliopsida</taxon>
        <taxon>eudicotyledons</taxon>
        <taxon>Gunneridae</taxon>
        <taxon>Pentapetalae</taxon>
        <taxon>rosids</taxon>
        <taxon>malvids</taxon>
        <taxon>Malvales</taxon>
        <taxon>Malvaceae</taxon>
        <taxon>Grewioideae</taxon>
        <taxon>Apeibeae</taxon>
        <taxon>Corchorus</taxon>
    </lineage>
</organism>
<dbReference type="PANTHER" id="PTHR36766">
    <property type="entry name" value="PLANT BROAD-SPECTRUM MILDEW RESISTANCE PROTEIN RPW8"/>
    <property type="match status" value="1"/>
</dbReference>
<dbReference type="InterPro" id="IPR032675">
    <property type="entry name" value="LRR_dom_sf"/>
</dbReference>
<keyword evidence="6" id="KW-1185">Reference proteome</keyword>
<dbReference type="AlphaFoldDB" id="A0A1R3I373"/>
<keyword evidence="1" id="KW-0677">Repeat</keyword>
<evidence type="ECO:0000256" key="1">
    <source>
        <dbReference type="ARBA" id="ARBA00022737"/>
    </source>
</evidence>
<dbReference type="Proteomes" id="UP000187203">
    <property type="component" value="Unassembled WGS sequence"/>
</dbReference>
<evidence type="ECO:0000256" key="2">
    <source>
        <dbReference type="ARBA" id="ARBA00022821"/>
    </source>
</evidence>
<dbReference type="Gene3D" id="3.40.50.300">
    <property type="entry name" value="P-loop containing nucleotide triphosphate hydrolases"/>
    <property type="match status" value="1"/>
</dbReference>
<comment type="caution">
    <text evidence="5">The sequence shown here is derived from an EMBL/GenBank/DDBJ whole genome shotgun (WGS) entry which is preliminary data.</text>
</comment>
<dbReference type="Gene3D" id="3.80.10.10">
    <property type="entry name" value="Ribonuclease Inhibitor"/>
    <property type="match status" value="1"/>
</dbReference>
<dbReference type="EMBL" id="AWUE01019035">
    <property type="protein sequence ID" value="OMO76951.1"/>
    <property type="molecule type" value="Genomic_DNA"/>
</dbReference>
<keyword evidence="2" id="KW-0611">Plant defense</keyword>
<dbReference type="InterPro" id="IPR002182">
    <property type="entry name" value="NB-ARC"/>
</dbReference>
<dbReference type="InterPro" id="IPR055414">
    <property type="entry name" value="LRR_R13L4/SHOC2-like"/>
</dbReference>
<dbReference type="PANTHER" id="PTHR36766:SF63">
    <property type="entry name" value="NB-ARC DOMAIN-CONTAINING PROTEIN"/>
    <property type="match status" value="1"/>
</dbReference>
<dbReference type="SUPFAM" id="SSF52540">
    <property type="entry name" value="P-loop containing nucleoside triphosphate hydrolases"/>
    <property type="match status" value="1"/>
</dbReference>
<gene>
    <name evidence="5" type="ORF">COLO4_25425</name>
</gene>
<reference evidence="6" key="1">
    <citation type="submission" date="2013-09" db="EMBL/GenBank/DDBJ databases">
        <title>Corchorus olitorius genome sequencing.</title>
        <authorList>
            <person name="Alam M."/>
            <person name="Haque M.S."/>
            <person name="Islam M.S."/>
            <person name="Emdad E.M."/>
            <person name="Islam M.M."/>
            <person name="Ahmed B."/>
            <person name="Halim A."/>
            <person name="Hossen Q.M.M."/>
            <person name="Hossain M.Z."/>
            <person name="Ahmed R."/>
            <person name="Khan M.M."/>
            <person name="Islam R."/>
            <person name="Rashid M.M."/>
            <person name="Khan S.A."/>
            <person name="Rahman M.S."/>
            <person name="Alam M."/>
            <person name="Yahiya A.S."/>
            <person name="Khan M.S."/>
            <person name="Azam M.S."/>
            <person name="Haque T."/>
            <person name="Lashkar M.Z.H."/>
            <person name="Akhand A.I."/>
            <person name="Morshed G."/>
            <person name="Roy S."/>
            <person name="Uddin K.S."/>
            <person name="Rabeya T."/>
            <person name="Hossain A.S."/>
            <person name="Chowdhury A."/>
            <person name="Snigdha A.R."/>
            <person name="Mortoza M.S."/>
            <person name="Matin S.A."/>
            <person name="Hoque S.M.E."/>
            <person name="Islam M.K."/>
            <person name="Roy D.K."/>
            <person name="Haider R."/>
            <person name="Moosa M.M."/>
            <person name="Elias S.M."/>
            <person name="Hasan A.M."/>
            <person name="Jahan S."/>
            <person name="Shafiuddin M."/>
            <person name="Mahmood N."/>
            <person name="Shommy N.S."/>
        </authorList>
    </citation>
    <scope>NUCLEOTIDE SEQUENCE [LARGE SCALE GENOMIC DNA]</scope>
    <source>
        <strain evidence="6">cv. O-4</strain>
    </source>
</reference>
<dbReference type="OrthoDB" id="1002404at2759"/>
<dbReference type="FunFam" id="1.10.8.430:FF:000003">
    <property type="entry name" value="Probable disease resistance protein At5g66910"/>
    <property type="match status" value="1"/>
</dbReference>
<dbReference type="GO" id="GO:0043531">
    <property type="term" value="F:ADP binding"/>
    <property type="evidence" value="ECO:0007669"/>
    <property type="project" value="InterPro"/>
</dbReference>
<protein>
    <submittedName>
        <fullName evidence="5">Disease resistance protein</fullName>
    </submittedName>
</protein>
<feature type="domain" description="NB-ARC" evidence="3">
    <location>
        <begin position="86"/>
        <end position="259"/>
    </location>
</feature>
<dbReference type="Pfam" id="PF23598">
    <property type="entry name" value="LRR_14"/>
    <property type="match status" value="1"/>
</dbReference>
<sequence>MRRQMTFIRRSLLFPKDLLARHKVAVKLQDINRRMKSITDRARQFGVQQLEERGSQRIHGPNWKNRLSESSHFFKDDDLVGINKRQHELLGWLMDEEPRRTITSVVGMGSSGKTTLVANTFNKQSVKKHFDFRTWITVSRLYAVEELLKLMVKEYKQTNKEDPMKVDNMRYKELVETLVQYLQPIKYLIVLDDVWDIQFWQEINIVLREGLRGSRVMVTTRNEDVAPSQYGFVSYVHRIQPLRREEAWELFCKRAFPDDLGRCPTHLDSILSRNLAEKCKGLPLAIVALGGFMSSKKSIAEWKKVHDNLNWELSNNTALEKKFVAVSDGEKGVEESGIRRCSMTVKGEDIQLGIDLENVPINVLPREFGKFFNLRCLNLTRTQVKVLPKSIGKLVNLQTLVLKGANVEELPCEIVKLQNLRHLSGFIYTIRKRYSSRITSIRVPPNLIKEANEEDLCSAIGRMKDLRNLHLFAPSERLNFEAGCTFISSSSSREAFSKWGNGEVHSTKSDCDLLKGSKNLEINSCKGLRGLQYGLHHLTDLKEVAFHDVSREIVKHLYEQGNIDTDSQKYRTS</sequence>
<dbReference type="InterPro" id="IPR042197">
    <property type="entry name" value="Apaf_helical"/>
</dbReference>
<proteinExistence type="predicted"/>
<evidence type="ECO:0000313" key="5">
    <source>
        <dbReference type="EMBL" id="OMO76951.1"/>
    </source>
</evidence>
<feature type="domain" description="Disease resistance R13L4/SHOC-2-like LRR" evidence="4">
    <location>
        <begin position="366"/>
        <end position="473"/>
    </location>
</feature>
<dbReference type="FunFam" id="3.40.50.300:FF:001091">
    <property type="entry name" value="Probable disease resistance protein At1g61300"/>
    <property type="match status" value="1"/>
</dbReference>
<evidence type="ECO:0000259" key="3">
    <source>
        <dbReference type="Pfam" id="PF00931"/>
    </source>
</evidence>
<dbReference type="InterPro" id="IPR027417">
    <property type="entry name" value="P-loop_NTPase"/>
</dbReference>
<dbReference type="GO" id="GO:0006952">
    <property type="term" value="P:defense response"/>
    <property type="evidence" value="ECO:0007669"/>
    <property type="project" value="UniProtKB-KW"/>
</dbReference>